<evidence type="ECO:0000256" key="4">
    <source>
        <dbReference type="ARBA" id="ARBA00025707"/>
    </source>
</evidence>
<reference evidence="6" key="2">
    <citation type="submission" date="2020-09" db="EMBL/GenBank/DDBJ databases">
        <authorList>
            <person name="Sun Q."/>
            <person name="Ohkuma M."/>
        </authorList>
    </citation>
    <scope>NUCLEOTIDE SEQUENCE</scope>
    <source>
        <strain evidence="6">JCM 17251</strain>
    </source>
</reference>
<dbReference type="CDD" id="cd02440">
    <property type="entry name" value="AdoMet_MTases"/>
    <property type="match status" value="1"/>
</dbReference>
<evidence type="ECO:0000313" key="6">
    <source>
        <dbReference type="EMBL" id="GGN64795.1"/>
    </source>
</evidence>
<evidence type="ECO:0000313" key="7">
    <source>
        <dbReference type="Proteomes" id="UP000624041"/>
    </source>
</evidence>
<dbReference type="PANTHER" id="PTHR44307:SF2">
    <property type="entry name" value="PHOSPHOETHANOLAMINE METHYLTRANSFERASE ISOFORM X1"/>
    <property type="match status" value="1"/>
</dbReference>
<comment type="caution">
    <text evidence="6">The sequence shown here is derived from an EMBL/GenBank/DDBJ whole genome shotgun (WGS) entry which is preliminary data.</text>
</comment>
<dbReference type="Gene3D" id="3.40.50.150">
    <property type="entry name" value="Vaccinia Virus protein VP39"/>
    <property type="match status" value="1"/>
</dbReference>
<keyword evidence="3" id="KW-0808">Transferase</keyword>
<evidence type="ECO:0000259" key="5">
    <source>
        <dbReference type="Pfam" id="PF08241"/>
    </source>
</evidence>
<dbReference type="Pfam" id="PF08241">
    <property type="entry name" value="Methyltransf_11"/>
    <property type="match status" value="1"/>
</dbReference>
<gene>
    <name evidence="6" type="ORF">GCM10007971_33030</name>
</gene>
<dbReference type="GO" id="GO:0008757">
    <property type="term" value="F:S-adenosylmethionine-dependent methyltransferase activity"/>
    <property type="evidence" value="ECO:0007669"/>
    <property type="project" value="InterPro"/>
</dbReference>
<dbReference type="EMBL" id="BMOS01000033">
    <property type="protein sequence ID" value="GGN64795.1"/>
    <property type="molecule type" value="Genomic_DNA"/>
</dbReference>
<keyword evidence="7" id="KW-1185">Reference proteome</keyword>
<comment type="pathway">
    <text evidence="4">Phospholipid metabolism.</text>
</comment>
<dbReference type="SUPFAM" id="SSF53335">
    <property type="entry name" value="S-adenosyl-L-methionine-dependent methyltransferases"/>
    <property type="match status" value="1"/>
</dbReference>
<accession>A0A917Y3L8</accession>
<sequence length="237" mass="26551">MGHTYLDCLAVLGIGGAHPGGLKLTKEILSGEALDQSKSVLEIGCGTGQTSAYIAEHYGCHVVALDNSNIMLDKAKQRFATINSAVETIHGNVERLPFADDSFDFILSESVLSFTDIALSISECQRLLKQGGKLLMIEIVHEQPLSEKEEMKIKDFYGFSQLLSENGWVRLLRQGGFEQVSVEKHAIIFDEHDLKHATEFSPSENVSHEYFNILKEHEYLSNFYKDNLGYRIFRCSS</sequence>
<name>A0A917Y3L8_9BACI</name>
<dbReference type="Proteomes" id="UP000624041">
    <property type="component" value="Unassembled WGS sequence"/>
</dbReference>
<comment type="pathway">
    <text evidence="1">Lipid metabolism.</text>
</comment>
<dbReference type="RefSeq" id="WP_373290851.1">
    <property type="nucleotide sequence ID" value="NZ_BMOS01000033.1"/>
</dbReference>
<protein>
    <submittedName>
        <fullName evidence="6">Methyltransferase</fullName>
    </submittedName>
</protein>
<keyword evidence="2 6" id="KW-0489">Methyltransferase</keyword>
<dbReference type="AlphaFoldDB" id="A0A917Y3L8"/>
<evidence type="ECO:0000256" key="2">
    <source>
        <dbReference type="ARBA" id="ARBA00022603"/>
    </source>
</evidence>
<dbReference type="InterPro" id="IPR029063">
    <property type="entry name" value="SAM-dependent_MTases_sf"/>
</dbReference>
<proteinExistence type="predicted"/>
<dbReference type="InterPro" id="IPR013216">
    <property type="entry name" value="Methyltransf_11"/>
</dbReference>
<evidence type="ECO:0000256" key="1">
    <source>
        <dbReference type="ARBA" id="ARBA00005189"/>
    </source>
</evidence>
<dbReference type="GO" id="GO:0032259">
    <property type="term" value="P:methylation"/>
    <property type="evidence" value="ECO:0007669"/>
    <property type="project" value="UniProtKB-KW"/>
</dbReference>
<feature type="domain" description="Methyltransferase type 11" evidence="5">
    <location>
        <begin position="41"/>
        <end position="135"/>
    </location>
</feature>
<organism evidence="6 7">
    <name type="scientific">Oceanobacillus indicireducens</name>
    <dbReference type="NCBI Taxonomy" id="1004261"/>
    <lineage>
        <taxon>Bacteria</taxon>
        <taxon>Bacillati</taxon>
        <taxon>Bacillota</taxon>
        <taxon>Bacilli</taxon>
        <taxon>Bacillales</taxon>
        <taxon>Bacillaceae</taxon>
        <taxon>Oceanobacillus</taxon>
    </lineage>
</organism>
<reference evidence="6" key="1">
    <citation type="journal article" date="2014" name="Int. J. Syst. Evol. Microbiol.">
        <title>Complete genome sequence of Corynebacterium casei LMG S-19264T (=DSM 44701T), isolated from a smear-ripened cheese.</title>
        <authorList>
            <consortium name="US DOE Joint Genome Institute (JGI-PGF)"/>
            <person name="Walter F."/>
            <person name="Albersmeier A."/>
            <person name="Kalinowski J."/>
            <person name="Ruckert C."/>
        </authorList>
    </citation>
    <scope>NUCLEOTIDE SEQUENCE</scope>
    <source>
        <strain evidence="6">JCM 17251</strain>
    </source>
</reference>
<dbReference type="PANTHER" id="PTHR44307">
    <property type="entry name" value="PHOSPHOETHANOLAMINE METHYLTRANSFERASE"/>
    <property type="match status" value="1"/>
</dbReference>
<evidence type="ECO:0000256" key="3">
    <source>
        <dbReference type="ARBA" id="ARBA00022679"/>
    </source>
</evidence>